<keyword evidence="1" id="KW-1133">Transmembrane helix</keyword>
<sequence>MKRTIFFLLLLALAMVAIFLAIVLGELGPWYFAWLLGTATIVLCAAAGGAMLDAQDEHASQSAADDAR</sequence>
<keyword evidence="1" id="KW-0472">Membrane</keyword>
<evidence type="ECO:0000256" key="1">
    <source>
        <dbReference type="SAM" id="Phobius"/>
    </source>
</evidence>
<reference evidence="2 3" key="1">
    <citation type="journal article" date="2017" name="Int. J. Syst. Evol. Microbiol.">
        <title>Oleiagrimonas citrea sp. nov., a marine bacterium isolated from tidal flat sediment and emended description of the genus Oleiagrimonas Fang et al. 2015 and Oleiagrimonas soli.</title>
        <authorList>
            <person name="Yang S.H."/>
            <person name="Seo H.S."/>
            <person name="Seong C.N."/>
            <person name="Kwon K.K."/>
        </authorList>
    </citation>
    <scope>NUCLEOTIDE SEQUENCE [LARGE SCALE GENOMIC DNA]</scope>
    <source>
        <strain evidence="2 3">MEBiC09124</strain>
    </source>
</reference>
<evidence type="ECO:0000313" key="3">
    <source>
        <dbReference type="Proteomes" id="UP000541636"/>
    </source>
</evidence>
<protein>
    <submittedName>
        <fullName evidence="2">Uncharacterized protein</fullName>
    </submittedName>
</protein>
<dbReference type="AlphaFoldDB" id="A0A846ZJS6"/>
<comment type="caution">
    <text evidence="2">The sequence shown here is derived from an EMBL/GenBank/DDBJ whole genome shotgun (WGS) entry which is preliminary data.</text>
</comment>
<dbReference type="Proteomes" id="UP000541636">
    <property type="component" value="Unassembled WGS sequence"/>
</dbReference>
<gene>
    <name evidence="2" type="ORF">HF690_03725</name>
</gene>
<accession>A0A846ZJS6</accession>
<keyword evidence="3" id="KW-1185">Reference proteome</keyword>
<evidence type="ECO:0000313" key="2">
    <source>
        <dbReference type="EMBL" id="NKZ38062.1"/>
    </source>
</evidence>
<organism evidence="2 3">
    <name type="scientific">Oleiagrimonas citrea</name>
    <dbReference type="NCBI Taxonomy" id="1665687"/>
    <lineage>
        <taxon>Bacteria</taxon>
        <taxon>Pseudomonadati</taxon>
        <taxon>Pseudomonadota</taxon>
        <taxon>Gammaproteobacteria</taxon>
        <taxon>Lysobacterales</taxon>
        <taxon>Rhodanobacteraceae</taxon>
        <taxon>Oleiagrimonas</taxon>
    </lineage>
</organism>
<proteinExistence type="predicted"/>
<dbReference type="EMBL" id="JAAZQD010000001">
    <property type="protein sequence ID" value="NKZ38062.1"/>
    <property type="molecule type" value="Genomic_DNA"/>
</dbReference>
<name>A0A846ZJS6_9GAMM</name>
<dbReference type="RefSeq" id="WP_113066005.1">
    <property type="nucleotide sequence ID" value="NZ_JAAZQD010000001.1"/>
</dbReference>
<keyword evidence="1" id="KW-0812">Transmembrane</keyword>
<feature type="transmembrane region" description="Helical" evidence="1">
    <location>
        <begin position="31"/>
        <end position="52"/>
    </location>
</feature>